<dbReference type="Gene3D" id="3.40.50.300">
    <property type="entry name" value="P-loop containing nucleotide triphosphate hydrolases"/>
    <property type="match status" value="1"/>
</dbReference>
<reference evidence="1 2" key="1">
    <citation type="journal article" date="2021" name="Int. J. Syst. Evol. Microbiol.">
        <title>Reticulibacter mediterranei gen. nov., sp. nov., within the new family Reticulibacteraceae fam. nov., and Ktedonospora formicarum gen. nov., sp. nov., Ktedonobacter robiniae sp. nov., Dictyobacter formicarum sp. nov. and Dictyobacter arantiisoli sp. nov., belonging to the class Ktedonobacteria.</title>
        <authorList>
            <person name="Yabe S."/>
            <person name="Zheng Y."/>
            <person name="Wang C.M."/>
            <person name="Sakai Y."/>
            <person name="Abe K."/>
            <person name="Yokota A."/>
            <person name="Donadio S."/>
            <person name="Cavaletti L."/>
            <person name="Monciardini P."/>
        </authorList>
    </citation>
    <scope>NUCLEOTIDE SEQUENCE [LARGE SCALE GENOMIC DNA]</scope>
    <source>
        <strain evidence="1 2">SOSP1-9</strain>
    </source>
</reference>
<evidence type="ECO:0000313" key="2">
    <source>
        <dbReference type="Proteomes" id="UP000635565"/>
    </source>
</evidence>
<dbReference type="InterPro" id="IPR027417">
    <property type="entry name" value="P-loop_NTPase"/>
</dbReference>
<name>A0ABQ3V8R3_9CHLR</name>
<sequence length="488" mass="56857">MNYYLFSVENRAITSRHLYPLNEELTLSFPGDLFFPFEIDDHIFLLHKMEKCILPYEFIVVKMNRDHGTFVVKVSVIYQQAIPLPAINLLLSEDQTKGDFTQISKREVKAMTSLMRILSSTTILSPEQAASTSTASRQIDQAEEEDIIFDEREVLDYVKDYIRNKGYYFEDEALYNYHICLKTRPFVILAGLSGTGKSKLAQLYTEALGQQQHFKRLSVRPNWNDDRYLLGYLNTVTGEYITEPAVEFIMDAMKDQRNLYSLCLDEMNLAHVEYYFSQFLSAMEEDQPKDRCISLLSKRAQAQLEREKKENIFTEIYLPENLLFTGTINIDETTQPISDKVIDRANTIEFFNVDLEKIPEPRETSDPLRVSAKAWQSYQVKKPDTSYQSTIIEINKILKQADIGIGYRILHEIGLYMANNNGLLDTQVAFDLQVKQRILPRVRGTENIEKMLNELLAFSKSNKLTRTERRLTEMKNRLKRDGYTSFWR</sequence>
<accession>A0ABQ3V8R3</accession>
<protein>
    <recommendedName>
        <fullName evidence="3">ATPase dynein-related AAA domain-containing protein</fullName>
    </recommendedName>
</protein>
<evidence type="ECO:0008006" key="3">
    <source>
        <dbReference type="Google" id="ProtNLM"/>
    </source>
</evidence>
<proteinExistence type="predicted"/>
<gene>
    <name evidence="1" type="ORF">KSZ_02880</name>
</gene>
<comment type="caution">
    <text evidence="1">The sequence shown here is derived from an EMBL/GenBank/DDBJ whole genome shotgun (WGS) entry which is preliminary data.</text>
</comment>
<dbReference type="SUPFAM" id="SSF52540">
    <property type="entry name" value="P-loop containing nucleoside triphosphate hydrolases"/>
    <property type="match status" value="1"/>
</dbReference>
<dbReference type="EMBL" id="BNJJ01000001">
    <property type="protein sequence ID" value="GHO82282.1"/>
    <property type="molecule type" value="Genomic_DNA"/>
</dbReference>
<organism evidence="1 2">
    <name type="scientific">Dictyobacter formicarum</name>
    <dbReference type="NCBI Taxonomy" id="2778368"/>
    <lineage>
        <taxon>Bacteria</taxon>
        <taxon>Bacillati</taxon>
        <taxon>Chloroflexota</taxon>
        <taxon>Ktedonobacteria</taxon>
        <taxon>Ktedonobacterales</taxon>
        <taxon>Dictyobacteraceae</taxon>
        <taxon>Dictyobacter</taxon>
    </lineage>
</organism>
<keyword evidence="2" id="KW-1185">Reference proteome</keyword>
<dbReference type="RefSeq" id="WP_201359975.1">
    <property type="nucleotide sequence ID" value="NZ_BNJJ01000001.1"/>
</dbReference>
<evidence type="ECO:0000313" key="1">
    <source>
        <dbReference type="EMBL" id="GHO82282.1"/>
    </source>
</evidence>
<dbReference type="Proteomes" id="UP000635565">
    <property type="component" value="Unassembled WGS sequence"/>
</dbReference>